<dbReference type="CDD" id="cd08047">
    <property type="entry name" value="TAF7"/>
    <property type="match status" value="1"/>
</dbReference>
<dbReference type="GO" id="GO:0006367">
    <property type="term" value="P:transcription initiation at RNA polymerase II promoter"/>
    <property type="evidence" value="ECO:0007669"/>
    <property type="project" value="InterPro"/>
</dbReference>
<dbReference type="PANTHER" id="PTHR47958">
    <property type="entry name" value="ATP-DEPENDENT RNA HELICASE DBP3"/>
    <property type="match status" value="1"/>
</dbReference>
<dbReference type="CDD" id="cd18787">
    <property type="entry name" value="SF2_C_DEAD"/>
    <property type="match status" value="1"/>
</dbReference>
<feature type="compositionally biased region" description="Low complexity" evidence="1">
    <location>
        <begin position="570"/>
        <end position="583"/>
    </location>
</feature>
<dbReference type="Pfam" id="PF00271">
    <property type="entry name" value="Helicase_C"/>
    <property type="match status" value="1"/>
</dbReference>
<proteinExistence type="predicted"/>
<dbReference type="Gene3D" id="3.40.50.300">
    <property type="entry name" value="P-loop containing nucleotide triphosphate hydrolases"/>
    <property type="match status" value="1"/>
</dbReference>
<dbReference type="EMBL" id="SNRW01001526">
    <property type="protein sequence ID" value="KAA6396068.1"/>
    <property type="molecule type" value="Genomic_DNA"/>
</dbReference>
<dbReference type="Pfam" id="PF04658">
    <property type="entry name" value="TAFII55_N"/>
    <property type="match status" value="1"/>
</dbReference>
<comment type="caution">
    <text evidence="3">The sequence shown here is derived from an EMBL/GenBank/DDBJ whole genome shotgun (WGS) entry which is preliminary data.</text>
</comment>
<name>A0A5J4WMP9_9EUKA</name>
<feature type="region of interest" description="Disordered" evidence="1">
    <location>
        <begin position="570"/>
        <end position="589"/>
    </location>
</feature>
<evidence type="ECO:0000259" key="2">
    <source>
        <dbReference type="PROSITE" id="PS51194"/>
    </source>
</evidence>
<accession>A0A5J4WMP9</accession>
<feature type="compositionally biased region" description="Low complexity" evidence="1">
    <location>
        <begin position="668"/>
        <end position="687"/>
    </location>
</feature>
<keyword evidence="3" id="KW-0547">Nucleotide-binding</keyword>
<evidence type="ECO:0000256" key="1">
    <source>
        <dbReference type="SAM" id="MobiDB-lite"/>
    </source>
</evidence>
<feature type="region of interest" description="Disordered" evidence="1">
    <location>
        <begin position="658"/>
        <end position="687"/>
    </location>
</feature>
<dbReference type="OrthoDB" id="153872at2759"/>
<reference evidence="3 4" key="1">
    <citation type="submission" date="2019-03" db="EMBL/GenBank/DDBJ databases">
        <title>Single cell metagenomics reveals metabolic interactions within the superorganism composed of flagellate Streblomastix strix and complex community of Bacteroidetes bacteria on its surface.</title>
        <authorList>
            <person name="Treitli S.C."/>
            <person name="Kolisko M."/>
            <person name="Husnik F."/>
            <person name="Keeling P."/>
            <person name="Hampl V."/>
        </authorList>
    </citation>
    <scope>NUCLEOTIDE SEQUENCE [LARGE SCALE GENOMIC DNA]</scope>
    <source>
        <strain evidence="3">ST1C</strain>
    </source>
</reference>
<dbReference type="SMART" id="SM01370">
    <property type="entry name" value="TAFII55_N"/>
    <property type="match status" value="1"/>
</dbReference>
<keyword evidence="3" id="KW-0067">ATP-binding</keyword>
<dbReference type="SUPFAM" id="SSF52540">
    <property type="entry name" value="P-loop containing nucleoside triphosphate hydrolases"/>
    <property type="match status" value="1"/>
</dbReference>
<dbReference type="InterPro" id="IPR006751">
    <property type="entry name" value="TAFII55_prot_cons_reg"/>
</dbReference>
<dbReference type="GO" id="GO:0004386">
    <property type="term" value="F:helicase activity"/>
    <property type="evidence" value="ECO:0007669"/>
    <property type="project" value="UniProtKB-KW"/>
</dbReference>
<gene>
    <name evidence="3" type="ORF">EZS28_008409</name>
</gene>
<dbReference type="GO" id="GO:0005669">
    <property type="term" value="C:transcription factor TFIID complex"/>
    <property type="evidence" value="ECO:0007669"/>
    <property type="project" value="InterPro"/>
</dbReference>
<evidence type="ECO:0000313" key="3">
    <source>
        <dbReference type="EMBL" id="KAA6396068.1"/>
    </source>
</evidence>
<dbReference type="SMART" id="SM00490">
    <property type="entry name" value="HELICc"/>
    <property type="match status" value="1"/>
</dbReference>
<dbReference type="AlphaFoldDB" id="A0A5J4WMP9"/>
<protein>
    <submittedName>
        <fullName evidence="3">Putative ATP-dependent RNA helicase eIF4A</fullName>
    </submittedName>
</protein>
<dbReference type="PROSITE" id="PS51194">
    <property type="entry name" value="HELICASE_CTER"/>
    <property type="match status" value="1"/>
</dbReference>
<organism evidence="3 4">
    <name type="scientific">Streblomastix strix</name>
    <dbReference type="NCBI Taxonomy" id="222440"/>
    <lineage>
        <taxon>Eukaryota</taxon>
        <taxon>Metamonada</taxon>
        <taxon>Preaxostyla</taxon>
        <taxon>Oxymonadida</taxon>
        <taxon>Streblomastigidae</taxon>
        <taxon>Streblomastix</taxon>
    </lineage>
</organism>
<dbReference type="Proteomes" id="UP000324800">
    <property type="component" value="Unassembled WGS sequence"/>
</dbReference>
<dbReference type="InterPro" id="IPR001650">
    <property type="entry name" value="Helicase_C-like"/>
</dbReference>
<feature type="domain" description="Helicase C-terminal" evidence="2">
    <location>
        <begin position="120"/>
        <end position="281"/>
    </location>
</feature>
<keyword evidence="3" id="KW-0347">Helicase</keyword>
<keyword evidence="3" id="KW-0378">Hydrolase</keyword>
<evidence type="ECO:0000313" key="4">
    <source>
        <dbReference type="Proteomes" id="UP000324800"/>
    </source>
</evidence>
<dbReference type="InterPro" id="IPR027417">
    <property type="entry name" value="P-loop_NTPase"/>
</dbReference>
<sequence>MLTEYIPNIRIQGVDNEQLNFKTGTATDVAHIVIGTIEKINIIISDGLNIKNLKFLVMDNFDKFDVEQLQEFTNKTSHHISQNTQRIISYTAVTINVDKLQYILQPDQKFWPLENIIPDSIEHFYIEVDNKDEKYEVIFELLDTVPLEPIIIFCKTKRKVNLISSLLSENEYKVSMIDGDMDEKGRNKSIQEFQEKRSHVLITTDIISQGILIPQVRLVVNYDLPVEKEQYIHRVGRAVQLGKKEEQTQMLGEDVILEQQFILRAAPRIAEKIRKKIRSTRPGLTGPPFSITFLENDHQHATVEMDGEIFPATLVNLPCIIESQKTYDKKTFYKTADISQMLIIHEAGETPLHIFDRDSGITPPTRKITKRHWKQTKKHIDIQNPDEKDENRSIEVELIEDKPDLKEGVYIQRKDQEELIPISSLSNEELVKLGQAQPIKPPVVTQPIQPTTPATLHQRQQTALPTQYINPSQLLQSNMIQINPLQRFMQPGFQPQMGIGPFMGYQNQIANMGQQIRPLTSAGPSLTSQMVEQQLLSSTSKPLYPIQQIAALGAPQFSQLSRFNPLLPNTPLQTPQISSSSSSNMQPAPKQPIQFNPPYPSLMTGQQQQQQQFNSFAPIQSNQSGIFATPMFDYKLFQNPIQTNLPFVFTGNAQQNITKIPPPNIPSQLTLNQQQNQPNQTQNKPPN</sequence>